<comment type="caution">
    <text evidence="12">Lacks conserved residue(s) required for the propagation of feature annotation.</text>
</comment>
<sequence length="239" mass="26614">MTDAQLMRFPPMLVPQELHFENFAKVLDAMPLIRQFFNSIFVASAIVLGVLVTSVLAAYVLVFLNIPFKNVIFGIIMLTILVPTESLIVPKYLILVDLRWINSYPGLIVPFVASGFGIFLMRQFFLSFPKEIYEAARIDGCGHLRFVLTILVPIVRPALGVLGLYTFIGSYNMYFWPLLVINTPDMQTLQIGLQALNSSESTQPSLIYAGAAIAIAPMLVIFYLFQKSIVRGLTSGAVK</sequence>
<dbReference type="PANTHER" id="PTHR43744">
    <property type="entry name" value="ABC TRANSPORTER PERMEASE PROTEIN MG189-RELATED-RELATED"/>
    <property type="match status" value="1"/>
</dbReference>
<feature type="transmembrane region" description="Helical" evidence="11">
    <location>
        <begin position="71"/>
        <end position="95"/>
    </location>
</feature>
<organism evidence="14 15">
    <name type="scientific">Devosia ginsengisoli</name>
    <dbReference type="NCBI Taxonomy" id="400770"/>
    <lineage>
        <taxon>Bacteria</taxon>
        <taxon>Pseudomonadati</taxon>
        <taxon>Pseudomonadota</taxon>
        <taxon>Alphaproteobacteria</taxon>
        <taxon>Hyphomicrobiales</taxon>
        <taxon>Devosiaceae</taxon>
        <taxon>Devosia</taxon>
    </lineage>
</organism>
<reference evidence="14 15" key="1">
    <citation type="submission" date="2019-07" db="EMBL/GenBank/DDBJ databases">
        <title>Full genome sequence of Devosia sp. Gsoil 520.</title>
        <authorList>
            <person name="Im W.-T."/>
        </authorList>
    </citation>
    <scope>NUCLEOTIDE SEQUENCE [LARGE SCALE GENOMIC DNA]</scope>
    <source>
        <strain evidence="14 15">Gsoil 520</strain>
    </source>
</reference>
<dbReference type="AlphaFoldDB" id="A0A5B8M027"/>
<keyword evidence="6 12" id="KW-1003">Cell membrane</keyword>
<keyword evidence="5 11" id="KW-0813">Transport</keyword>
<dbReference type="SUPFAM" id="SSF161098">
    <property type="entry name" value="MetI-like"/>
    <property type="match status" value="1"/>
</dbReference>
<dbReference type="InterPro" id="IPR000515">
    <property type="entry name" value="MetI-like"/>
</dbReference>
<proteinExistence type="inferred from homology"/>
<comment type="function">
    <text evidence="10 12">Part of the ABC transporter complex UgpBAEC involved in sn-glycerol-3-phosphate (G3P) import. Probably responsible for the translocation of the substrate across the membrane.</text>
</comment>
<evidence type="ECO:0000256" key="3">
    <source>
        <dbReference type="ARBA" id="ARBA00011557"/>
    </source>
</evidence>
<keyword evidence="9 11" id="KW-0472">Membrane</keyword>
<dbReference type="PROSITE" id="PS50928">
    <property type="entry name" value="ABC_TM1"/>
    <property type="match status" value="1"/>
</dbReference>
<evidence type="ECO:0000256" key="7">
    <source>
        <dbReference type="ARBA" id="ARBA00022692"/>
    </source>
</evidence>
<evidence type="ECO:0000256" key="8">
    <source>
        <dbReference type="ARBA" id="ARBA00022989"/>
    </source>
</evidence>
<evidence type="ECO:0000256" key="2">
    <source>
        <dbReference type="ARBA" id="ARBA00009306"/>
    </source>
</evidence>
<protein>
    <recommendedName>
        <fullName evidence="4 12">sn-glycerol-3-phosphate transport system permease protein UgpE</fullName>
    </recommendedName>
</protein>
<evidence type="ECO:0000256" key="10">
    <source>
        <dbReference type="ARBA" id="ARBA00037054"/>
    </source>
</evidence>
<keyword evidence="8 11" id="KW-1133">Transmembrane helix</keyword>
<feature type="domain" description="ABC transmembrane type-1" evidence="13">
    <location>
        <begin position="36"/>
        <end position="225"/>
    </location>
</feature>
<dbReference type="EMBL" id="CP042304">
    <property type="protein sequence ID" value="QDZ13371.1"/>
    <property type="molecule type" value="Genomic_DNA"/>
</dbReference>
<name>A0A5B8M027_9HYPH</name>
<feature type="transmembrane region" description="Helical" evidence="11">
    <location>
        <begin position="107"/>
        <end position="125"/>
    </location>
</feature>
<gene>
    <name evidence="12" type="primary">ugpE</name>
    <name evidence="14" type="ORF">FPZ08_18810</name>
</gene>
<feature type="transmembrane region" description="Helical" evidence="11">
    <location>
        <begin position="206"/>
        <end position="225"/>
    </location>
</feature>
<evidence type="ECO:0000256" key="5">
    <source>
        <dbReference type="ARBA" id="ARBA00022448"/>
    </source>
</evidence>
<evidence type="ECO:0000313" key="14">
    <source>
        <dbReference type="EMBL" id="QDZ13371.1"/>
    </source>
</evidence>
<feature type="transmembrane region" description="Helical" evidence="11">
    <location>
        <begin position="40"/>
        <end position="64"/>
    </location>
</feature>
<dbReference type="KEGG" id="dea:FPZ08_18810"/>
<keyword evidence="15" id="KW-1185">Reference proteome</keyword>
<dbReference type="OrthoDB" id="8013951at2"/>
<comment type="subunit">
    <text evidence="3 12">The complex is composed of two ATP-binding proteins (UgpC), two transmembrane proteins (UgpA and UgpE) and a solute-binding protein (UgpB).</text>
</comment>
<dbReference type="GO" id="GO:0055085">
    <property type="term" value="P:transmembrane transport"/>
    <property type="evidence" value="ECO:0007669"/>
    <property type="project" value="InterPro"/>
</dbReference>
<evidence type="ECO:0000256" key="6">
    <source>
        <dbReference type="ARBA" id="ARBA00022475"/>
    </source>
</evidence>
<evidence type="ECO:0000256" key="12">
    <source>
        <dbReference type="RuleBase" id="RU363056"/>
    </source>
</evidence>
<dbReference type="Gene3D" id="1.10.3720.10">
    <property type="entry name" value="MetI-like"/>
    <property type="match status" value="1"/>
</dbReference>
<evidence type="ECO:0000256" key="4">
    <source>
        <dbReference type="ARBA" id="ARBA00020515"/>
    </source>
</evidence>
<keyword evidence="12" id="KW-0997">Cell inner membrane</keyword>
<feature type="transmembrane region" description="Helical" evidence="11">
    <location>
        <begin position="146"/>
        <end position="168"/>
    </location>
</feature>
<dbReference type="Proteomes" id="UP000315364">
    <property type="component" value="Chromosome"/>
</dbReference>
<evidence type="ECO:0000256" key="11">
    <source>
        <dbReference type="RuleBase" id="RU363032"/>
    </source>
</evidence>
<comment type="similarity">
    <text evidence="2 11">Belongs to the binding-protein-dependent transport system permease family.</text>
</comment>
<evidence type="ECO:0000256" key="9">
    <source>
        <dbReference type="ARBA" id="ARBA00023136"/>
    </source>
</evidence>
<evidence type="ECO:0000259" key="13">
    <source>
        <dbReference type="PROSITE" id="PS50928"/>
    </source>
</evidence>
<accession>A0A5B8M027</accession>
<dbReference type="CDD" id="cd06261">
    <property type="entry name" value="TM_PBP2"/>
    <property type="match status" value="1"/>
</dbReference>
<keyword evidence="7 11" id="KW-0812">Transmembrane</keyword>
<evidence type="ECO:0000313" key="15">
    <source>
        <dbReference type="Proteomes" id="UP000315364"/>
    </source>
</evidence>
<comment type="subcellular location">
    <subcellularLocation>
        <location evidence="12">Cell inner membrane</location>
        <topology evidence="12">Multi-pass membrane protein</topology>
    </subcellularLocation>
    <subcellularLocation>
        <location evidence="1 11">Cell membrane</location>
        <topology evidence="1 11">Multi-pass membrane protein</topology>
    </subcellularLocation>
</comment>
<dbReference type="GO" id="GO:0005886">
    <property type="term" value="C:plasma membrane"/>
    <property type="evidence" value="ECO:0007669"/>
    <property type="project" value="UniProtKB-SubCell"/>
</dbReference>
<dbReference type="InterPro" id="IPR035906">
    <property type="entry name" value="MetI-like_sf"/>
</dbReference>
<dbReference type="PANTHER" id="PTHR43744:SF8">
    <property type="entry name" value="SN-GLYCEROL-3-PHOSPHATE TRANSPORT SYSTEM PERMEASE PROTEIN UGPE"/>
    <property type="match status" value="1"/>
</dbReference>
<evidence type="ECO:0000256" key="1">
    <source>
        <dbReference type="ARBA" id="ARBA00004651"/>
    </source>
</evidence>
<dbReference type="Pfam" id="PF00528">
    <property type="entry name" value="BPD_transp_1"/>
    <property type="match status" value="1"/>
</dbReference>